<name>A0ABM7VXU0_9ENTR</name>
<sequence length="45" mass="5046">MKKKEATNKAPSKSDKSIQRSAEALIANSQALLRQFQERPDVPPH</sequence>
<feature type="region of interest" description="Disordered" evidence="1">
    <location>
        <begin position="1"/>
        <end position="23"/>
    </location>
</feature>
<proteinExistence type="predicted"/>
<feature type="compositionally biased region" description="Basic and acidic residues" evidence="1">
    <location>
        <begin position="1"/>
        <end position="18"/>
    </location>
</feature>
<dbReference type="Proteomes" id="UP001320460">
    <property type="component" value="Chromosome"/>
</dbReference>
<reference evidence="2 3" key="1">
    <citation type="submission" date="2021-12" db="EMBL/GenBank/DDBJ databases">
        <title>Complete genome sequence of Phytobacter diazotrophicus TA9734.</title>
        <authorList>
            <person name="Kubota H."/>
            <person name="Nakayama Y."/>
            <person name="Ariyoshi T."/>
        </authorList>
    </citation>
    <scope>NUCLEOTIDE SEQUENCE [LARGE SCALE GENOMIC DNA]</scope>
    <source>
        <strain evidence="2 3">TA9734</strain>
    </source>
</reference>
<evidence type="ECO:0000256" key="1">
    <source>
        <dbReference type="SAM" id="MobiDB-lite"/>
    </source>
</evidence>
<keyword evidence="3" id="KW-1185">Reference proteome</keyword>
<gene>
    <name evidence="2" type="ORF">PDTA9734_35800</name>
</gene>
<evidence type="ECO:0008006" key="4">
    <source>
        <dbReference type="Google" id="ProtNLM"/>
    </source>
</evidence>
<protein>
    <recommendedName>
        <fullName evidence="4">Rop-like protein</fullName>
    </recommendedName>
</protein>
<evidence type="ECO:0000313" key="3">
    <source>
        <dbReference type="Proteomes" id="UP001320460"/>
    </source>
</evidence>
<evidence type="ECO:0000313" key="2">
    <source>
        <dbReference type="EMBL" id="BDD52093.1"/>
    </source>
</evidence>
<accession>A0ABM7VXU0</accession>
<dbReference type="EMBL" id="AP025334">
    <property type="protein sequence ID" value="BDD52093.1"/>
    <property type="molecule type" value="Genomic_DNA"/>
</dbReference>
<organism evidence="2 3">
    <name type="scientific">Phytobacter diazotrophicus</name>
    <dbReference type="NCBI Taxonomy" id="395631"/>
    <lineage>
        <taxon>Bacteria</taxon>
        <taxon>Pseudomonadati</taxon>
        <taxon>Pseudomonadota</taxon>
        <taxon>Gammaproteobacteria</taxon>
        <taxon>Enterobacterales</taxon>
        <taxon>Enterobacteriaceae</taxon>
        <taxon>Phytobacter</taxon>
    </lineage>
</organism>